<evidence type="ECO:0000256" key="1">
    <source>
        <dbReference type="SAM" id="Phobius"/>
    </source>
</evidence>
<keyword evidence="1" id="KW-1133">Transmembrane helix</keyword>
<dbReference type="SUPFAM" id="SSF54001">
    <property type="entry name" value="Cysteine proteinases"/>
    <property type="match status" value="1"/>
</dbReference>
<dbReference type="PANTHER" id="PTHR42736">
    <property type="entry name" value="PROTEIN-GLUTAMINE GAMMA-GLUTAMYLTRANSFERASE"/>
    <property type="match status" value="1"/>
</dbReference>
<feature type="transmembrane region" description="Helical" evidence="1">
    <location>
        <begin position="560"/>
        <end position="579"/>
    </location>
</feature>
<feature type="domain" description="Transglutaminase-like" evidence="2">
    <location>
        <begin position="410"/>
        <end position="481"/>
    </location>
</feature>
<dbReference type="InterPro" id="IPR038765">
    <property type="entry name" value="Papain-like_cys_pep_sf"/>
</dbReference>
<accession>A0A941DP49</accession>
<dbReference type="RefSeq" id="WP_212688502.1">
    <property type="nucleotide sequence ID" value="NZ_JAGSPN010000010.1"/>
</dbReference>
<dbReference type="Pfam" id="PF01841">
    <property type="entry name" value="Transglut_core"/>
    <property type="match status" value="1"/>
</dbReference>
<feature type="transmembrane region" description="Helical" evidence="1">
    <location>
        <begin position="58"/>
        <end position="77"/>
    </location>
</feature>
<dbReference type="InterPro" id="IPR052901">
    <property type="entry name" value="Bact_TGase-like"/>
</dbReference>
<evidence type="ECO:0000313" key="3">
    <source>
        <dbReference type="EMBL" id="MBR7783214.1"/>
    </source>
</evidence>
<dbReference type="SMART" id="SM00460">
    <property type="entry name" value="TGc"/>
    <property type="match status" value="1"/>
</dbReference>
<dbReference type="InterPro" id="IPR021878">
    <property type="entry name" value="TgpA_N"/>
</dbReference>
<sequence length="667" mass="75532">MSRFTNPLTQDKSNSVLLTISCFTAVFPHFFHTTAWVIGGSSFALIWRLWLVMTGRKLPATLLLLPYVCLMMAGVWISFHTFLGKEAGVTMLILLISCKLLEMHAKRDLYVAVFLAYFLLLTSYLYNQTIFSGTLSILSVLLLTTSLSTFQYTSVIPPLSERLSASVRMLLTAIPVMLIGFFLFPRIPGPLWGLPSDEGHGKSGLSDSLNPGNISDLALNEDIAFRVKFHNYPKDKSVLYWRGIVLDDYDGRSWKASAQSKASTGQTPPSLTSKSGIISYDITLEPHQKKWLFGLDMPESAPAIPGNPALITPNMELRANTPVISRQHYSLRSYTAYHFSKNIDPAERQLNTLLPHSTNPKTRLFAQQLRKQSTSDVQYIQAILAYFTNQQFEYTLHPGKAGLHAIDEFLFVNKKGFCEHYASAFTFLMREAGIPARIVTGYQGGMQNPIDDYFEVRQSDAHAWTEVWLPATGWTRIDPTATIAPERIHQSFYQANSARGFAAVVSSVFQNQSWPQYVQMYWDATNNEWNQWILGYGQQKQENLLRSFDFDQLDLQKTGIAAASAASALFVAAALISVLRRRKQLNAESLYKAFCEHMAARGVAKAAHESPTIFLERIKQTLPKEELHNIEEFLHYYSRYCYAGHNDNEQASFTRLKNILYRIQHEQ</sequence>
<feature type="transmembrane region" description="Helical" evidence="1">
    <location>
        <begin position="165"/>
        <end position="184"/>
    </location>
</feature>
<protein>
    <submittedName>
        <fullName evidence="3">DUF3488 domain-containing transglutaminase family protein</fullName>
    </submittedName>
</protein>
<feature type="transmembrane region" description="Helical" evidence="1">
    <location>
        <begin position="108"/>
        <end position="126"/>
    </location>
</feature>
<dbReference type="EMBL" id="JAGSPN010000010">
    <property type="protein sequence ID" value="MBR7783214.1"/>
    <property type="molecule type" value="Genomic_DNA"/>
</dbReference>
<keyword evidence="4" id="KW-1185">Reference proteome</keyword>
<keyword evidence="1" id="KW-0812">Transmembrane</keyword>
<feature type="transmembrane region" description="Helical" evidence="1">
    <location>
        <begin position="132"/>
        <end position="153"/>
    </location>
</feature>
<organism evidence="3 4">
    <name type="scientific">Undibacterium luofuense</name>
    <dbReference type="NCBI Taxonomy" id="2828733"/>
    <lineage>
        <taxon>Bacteria</taxon>
        <taxon>Pseudomonadati</taxon>
        <taxon>Pseudomonadota</taxon>
        <taxon>Betaproteobacteria</taxon>
        <taxon>Burkholderiales</taxon>
        <taxon>Oxalobacteraceae</taxon>
        <taxon>Undibacterium</taxon>
    </lineage>
</organism>
<dbReference type="PANTHER" id="PTHR42736:SF1">
    <property type="entry name" value="PROTEIN-GLUTAMINE GAMMA-GLUTAMYLTRANSFERASE"/>
    <property type="match status" value="1"/>
</dbReference>
<comment type="caution">
    <text evidence="3">The sequence shown here is derived from an EMBL/GenBank/DDBJ whole genome shotgun (WGS) entry which is preliminary data.</text>
</comment>
<dbReference type="Proteomes" id="UP000680067">
    <property type="component" value="Unassembled WGS sequence"/>
</dbReference>
<evidence type="ECO:0000313" key="4">
    <source>
        <dbReference type="Proteomes" id="UP000680067"/>
    </source>
</evidence>
<name>A0A941DP49_9BURK</name>
<proteinExistence type="predicted"/>
<dbReference type="Gene3D" id="3.10.620.30">
    <property type="match status" value="1"/>
</dbReference>
<dbReference type="AlphaFoldDB" id="A0A941DP49"/>
<dbReference type="InterPro" id="IPR002931">
    <property type="entry name" value="Transglutaminase-like"/>
</dbReference>
<feature type="transmembrane region" description="Helical" evidence="1">
    <location>
        <begin position="16"/>
        <end position="46"/>
    </location>
</feature>
<reference evidence="3" key="1">
    <citation type="submission" date="2021-04" db="EMBL/GenBank/DDBJ databases">
        <title>novel species isolated from subtropical streams in China.</title>
        <authorList>
            <person name="Lu H."/>
        </authorList>
    </citation>
    <scope>NUCLEOTIDE SEQUENCE</scope>
    <source>
        <strain evidence="3">LFS511W</strain>
    </source>
</reference>
<gene>
    <name evidence="3" type="ORF">KDM89_13760</name>
</gene>
<evidence type="ECO:0000259" key="2">
    <source>
        <dbReference type="SMART" id="SM00460"/>
    </source>
</evidence>
<dbReference type="Pfam" id="PF11992">
    <property type="entry name" value="TgpA_N"/>
    <property type="match status" value="1"/>
</dbReference>
<keyword evidence="1" id="KW-0472">Membrane</keyword>